<dbReference type="PROSITE" id="PS50865">
    <property type="entry name" value="ZF_MYND_2"/>
    <property type="match status" value="1"/>
</dbReference>
<feature type="region of interest" description="Disordered" evidence="5">
    <location>
        <begin position="112"/>
        <end position="132"/>
    </location>
</feature>
<dbReference type="GO" id="GO:0016787">
    <property type="term" value="F:hydrolase activity"/>
    <property type="evidence" value="ECO:0007669"/>
    <property type="project" value="UniProtKB-KW"/>
</dbReference>
<keyword evidence="1" id="KW-0479">Metal-binding</keyword>
<keyword evidence="8" id="KW-1185">Reference proteome</keyword>
<dbReference type="SUPFAM" id="SSF144232">
    <property type="entry name" value="HIT/MYND zinc finger-like"/>
    <property type="match status" value="1"/>
</dbReference>
<dbReference type="InterPro" id="IPR002893">
    <property type="entry name" value="Znf_MYND"/>
</dbReference>
<name>A0A2P6TPK1_CHLSO</name>
<proteinExistence type="predicted"/>
<evidence type="ECO:0000313" key="7">
    <source>
        <dbReference type="EMBL" id="PRW55939.1"/>
    </source>
</evidence>
<keyword evidence="3" id="KW-0862">Zinc</keyword>
<feature type="domain" description="MYND-type" evidence="6">
    <location>
        <begin position="435"/>
        <end position="481"/>
    </location>
</feature>
<dbReference type="Gene3D" id="6.10.140.2220">
    <property type="match status" value="1"/>
</dbReference>
<comment type="caution">
    <text evidence="7">The sequence shown here is derived from an EMBL/GenBank/DDBJ whole genome shotgun (WGS) entry which is preliminary data.</text>
</comment>
<evidence type="ECO:0000313" key="8">
    <source>
        <dbReference type="Proteomes" id="UP000239899"/>
    </source>
</evidence>
<dbReference type="Proteomes" id="UP000239899">
    <property type="component" value="Unassembled WGS sequence"/>
</dbReference>
<reference evidence="7 8" key="1">
    <citation type="journal article" date="2018" name="Plant J.">
        <title>Genome sequences of Chlorella sorokiniana UTEX 1602 and Micractinium conductrix SAG 241.80: implications to maltose excretion by a green alga.</title>
        <authorList>
            <person name="Arriola M.B."/>
            <person name="Velmurugan N."/>
            <person name="Zhang Y."/>
            <person name="Plunkett M.H."/>
            <person name="Hondzo H."/>
            <person name="Barney B.M."/>
        </authorList>
    </citation>
    <scope>NUCLEOTIDE SEQUENCE [LARGE SCALE GENOMIC DNA]</scope>
    <source>
        <strain evidence="8">UTEX 1602</strain>
    </source>
</reference>
<dbReference type="OrthoDB" id="265717at2759"/>
<evidence type="ECO:0000256" key="1">
    <source>
        <dbReference type="ARBA" id="ARBA00022723"/>
    </source>
</evidence>
<dbReference type="EMBL" id="LHPG02000009">
    <property type="protein sequence ID" value="PRW55939.1"/>
    <property type="molecule type" value="Genomic_DNA"/>
</dbReference>
<sequence>MLGCGPQQLVLGPRVQQLFERLWYGLPQHAKRYDYARLVLYCADNRACQAAFLVDGGYLSASDERWVQLKLDALLALQAQQEQQLEAAQAAAARSCAYLRCANLGGSGGPAAGQGEGSQRCSQPTANPPPLPPACDPLRAREYTLRHADCAAVHQAGGLVSAMEPTGLAGQLVTVLQQLGSSVGSVEAALAAEDSAAAARGLAADWQPDAHIEAEVDALRSVITGAADRLAALLRTLRQQCSPAGRRTAGYAAPLYARVACEVLALCLSLAPQCGVSEEAQLHLAQAALRCLVSSGRSLLVGGSTQPEALASMVSGAATLGSELQHVASVQLQLAAECLQAPGFTAEAAAETASPAQFAEWLAAAADQLQRLGRERSTAHLYRQLLPTFVDAVMPLAQSMAAALLDWWRRPAAQQGQQLEAAQAAAARSCAYLRCANLGGGGGPAAGQGEGSQRCSVCRAVWYCNTACSHADWRAGHRRVCKALGAARAAEKAARRQTAAEAATGGASFPVLLSLSGLQAGGPTSGKRSNSTALQRRLSRAALSMPQADLAARLGALVARLHAAILHPLEATAAVSLAHDTQAFLAAVTAVHTSPDASAQLAPLTSATSVALPQLTLAMRVMCKRVNEWKAFSGDPADLWLLLAAIELLRIAFYVAEFGTLPHQDQLASGIAGVQQLGVDAAELAPPGELTSRLAVQVTMAKELGSSPATGREQRMALPNLARILYSVAQCPAWSTHAAAVAAHRHLAADALAVMLPYLGTLAVGLGLPEDRRPPGCMWPTAGWVAGLISSATFSEALDDWVAAADGASTAAALAAAAQLVLQLPLEEQQQPGRDAAEFRHTAVTVAALPGHLCVRLCKYLAATNRQNTQQRRRVLAQLLPAVCRLPQLLQWAAGSSQQTGFNEQGLHEATALCPPAKFQLVLLCHYVHGCMRQDAPCIASSPADAAAWAGAAAAALRCLPLLQELHSELLRCDAADAALAAGLAEAVNELQPRAAALVFLAVCQLEAVPEAAACEALQALWALHSATCRRVHWAAAAASSPPFQLAGQMVVVQQVVEALSHSMCSAALIKISMCGSTGSQSPAMLKAQRVLRAMSVAHWQALQACGEHISLAQQGAHDDTMLASLAAMLAAGPLSLAVDPGVCQLVKQLWHLMAQDPGFRPRRLRIVMRCSTPGPRFKAFLAHGGYLNTYMEEVLAAATENECEELLMGVLGSIAELRAAAEPLAAAQESDTASDSALRKRLRHGLAGTALSEDTWTMATVQEALEPAQQLAGALFEWWQRPETQQEEQLEAGQAAAARSCAYLHCANLGGGGGPAAGQGEGSQRCR</sequence>
<evidence type="ECO:0000256" key="4">
    <source>
        <dbReference type="PROSITE-ProRule" id="PRU00134"/>
    </source>
</evidence>
<organism evidence="7 8">
    <name type="scientific">Chlorella sorokiniana</name>
    <name type="common">Freshwater green alga</name>
    <dbReference type="NCBI Taxonomy" id="3076"/>
    <lineage>
        <taxon>Eukaryota</taxon>
        <taxon>Viridiplantae</taxon>
        <taxon>Chlorophyta</taxon>
        <taxon>core chlorophytes</taxon>
        <taxon>Trebouxiophyceae</taxon>
        <taxon>Chlorellales</taxon>
        <taxon>Chlorellaceae</taxon>
        <taxon>Chlorella clade</taxon>
        <taxon>Chlorella</taxon>
    </lineage>
</organism>
<keyword evidence="2 4" id="KW-0863">Zinc-finger</keyword>
<dbReference type="GO" id="GO:0008270">
    <property type="term" value="F:zinc ion binding"/>
    <property type="evidence" value="ECO:0007669"/>
    <property type="project" value="UniProtKB-KW"/>
</dbReference>
<protein>
    <submittedName>
        <fullName evidence="7">Ubiquitin carboxyl-terminal hydrolase 18-like</fullName>
    </submittedName>
</protein>
<evidence type="ECO:0000256" key="2">
    <source>
        <dbReference type="ARBA" id="ARBA00022771"/>
    </source>
</evidence>
<evidence type="ECO:0000256" key="3">
    <source>
        <dbReference type="ARBA" id="ARBA00022833"/>
    </source>
</evidence>
<evidence type="ECO:0000259" key="6">
    <source>
        <dbReference type="PROSITE" id="PS50865"/>
    </source>
</evidence>
<evidence type="ECO:0000256" key="5">
    <source>
        <dbReference type="SAM" id="MobiDB-lite"/>
    </source>
</evidence>
<accession>A0A2P6TPK1</accession>
<gene>
    <name evidence="7" type="ORF">C2E21_5152</name>
</gene>
<dbReference type="Pfam" id="PF01753">
    <property type="entry name" value="zf-MYND"/>
    <property type="match status" value="1"/>
</dbReference>